<dbReference type="InterPro" id="IPR026739">
    <property type="entry name" value="AP_beta"/>
</dbReference>
<dbReference type="InterPro" id="IPR016024">
    <property type="entry name" value="ARM-type_fold"/>
</dbReference>
<gene>
    <name evidence="9" type="ORF">GGX14DRAFT_435177</name>
</gene>
<dbReference type="InterPro" id="IPR011989">
    <property type="entry name" value="ARM-like"/>
</dbReference>
<comment type="function">
    <text evidence="6">Adaptins are components of the adaptor complexes which link clathrin to receptors in coated vesicles. Clathrin-associated protein complexes are believed to interact with the cytoplasmic tails of membrane proteins, leading to their selection and concentration.</text>
</comment>
<evidence type="ECO:0000313" key="10">
    <source>
        <dbReference type="Proteomes" id="UP001219525"/>
    </source>
</evidence>
<evidence type="ECO:0000259" key="8">
    <source>
        <dbReference type="Pfam" id="PF01602"/>
    </source>
</evidence>
<dbReference type="InterPro" id="IPR002553">
    <property type="entry name" value="Clathrin/coatomer_adapt-like_N"/>
</dbReference>
<proteinExistence type="inferred from homology"/>
<keyword evidence="4 6" id="KW-0653">Protein transport</keyword>
<dbReference type="Gene3D" id="1.25.10.10">
    <property type="entry name" value="Leucine-rich Repeat Variant"/>
    <property type="match status" value="1"/>
</dbReference>
<dbReference type="EMBL" id="JARJCW010000011">
    <property type="protein sequence ID" value="KAJ7219227.1"/>
    <property type="molecule type" value="Genomic_DNA"/>
</dbReference>
<dbReference type="InterPro" id="IPR016342">
    <property type="entry name" value="AP_complex_bsu_1_2_4"/>
</dbReference>
<dbReference type="PANTHER" id="PTHR11134">
    <property type="entry name" value="ADAPTOR COMPLEX SUBUNIT BETA FAMILY MEMBER"/>
    <property type="match status" value="1"/>
</dbReference>
<evidence type="ECO:0000256" key="4">
    <source>
        <dbReference type="ARBA" id="ARBA00022927"/>
    </source>
</evidence>
<keyword evidence="10" id="KW-1185">Reference proteome</keyword>
<reference evidence="9" key="1">
    <citation type="submission" date="2023-03" db="EMBL/GenBank/DDBJ databases">
        <title>Massive genome expansion in bonnet fungi (Mycena s.s.) driven by repeated elements and novel gene families across ecological guilds.</title>
        <authorList>
            <consortium name="Lawrence Berkeley National Laboratory"/>
            <person name="Harder C.B."/>
            <person name="Miyauchi S."/>
            <person name="Viragh M."/>
            <person name="Kuo A."/>
            <person name="Thoen E."/>
            <person name="Andreopoulos B."/>
            <person name="Lu D."/>
            <person name="Skrede I."/>
            <person name="Drula E."/>
            <person name="Henrissat B."/>
            <person name="Morin E."/>
            <person name="Kohler A."/>
            <person name="Barry K."/>
            <person name="LaButti K."/>
            <person name="Morin E."/>
            <person name="Salamov A."/>
            <person name="Lipzen A."/>
            <person name="Mereny Z."/>
            <person name="Hegedus B."/>
            <person name="Baldrian P."/>
            <person name="Stursova M."/>
            <person name="Weitz H."/>
            <person name="Taylor A."/>
            <person name="Grigoriev I.V."/>
            <person name="Nagy L.G."/>
            <person name="Martin F."/>
            <person name="Kauserud H."/>
        </authorList>
    </citation>
    <scope>NUCLEOTIDE SEQUENCE</scope>
    <source>
        <strain evidence="9">9144</strain>
    </source>
</reference>
<accession>A0AAD6VPK5</accession>
<evidence type="ECO:0000256" key="7">
    <source>
        <dbReference type="SAM" id="MobiDB-lite"/>
    </source>
</evidence>
<sequence length="720" mass="79996">MAAPGQDAKLFQRGKIEEFRAELHAAETKDKKFVKRKTVLKKIVANITMGNDMSPLFTDVVQCLGTPLLEIKKMVYLFLVSYGRSKPEQIHLVIPNFLQDCNDRNPLIRALAIRTMSYIPIPVVKDALNENLRHCLKDRDPYVRKTAAICVAKLYAADPRRAEKSGFVEMLRDLMLDSNATVVANAVAALSEIGDRQDGVIFKLNLATANKLLAALPESSEWGQVYILDSLLRYVPERHADAEVMAERIIVQLQHANSAVVLTTIKALLYLMNYMENRRLIDYICKKMGPPLVTLLSSGPEVQYVALRNILLIIQRRPAVLKNDVKVFFCKYNDPIYVKLAKLEIMYRLARAENANEVLAELQEYASEVDIDFVRKAVRSIGRLAIKVEDASDTCIQALLGLIETKVSYVVQEAIIVIKDIFRRYPGKYEGVIPTLCQNLDALDEPEAKAAMIWILGQFANRIDNADELLDDLLYTFLEESNEVQLALLTASVKLFIYKSKSDKSDKAKELVYKVLKWATEEVDNPDLRDRGFMYWRLLAINPTVAGEIVLAEKPPITTDSDRMDRGALDQLLLHTGTLGSIYHKTFIRGATGKALKDSPALNPHSRAALVPVARLQLPPTAVNVSGPGPTESHQLGATEDPVAPPLLDAAVSKPTPPIPTEDSENGDDASDDGAEGADEGRANRDPYANLDGAFGNYLADQPRPMNAGGRQGDDDDLLF</sequence>
<dbReference type="Proteomes" id="UP001219525">
    <property type="component" value="Unassembled WGS sequence"/>
</dbReference>
<dbReference type="GO" id="GO:0030276">
    <property type="term" value="F:clathrin binding"/>
    <property type="evidence" value="ECO:0007669"/>
    <property type="project" value="InterPro"/>
</dbReference>
<organism evidence="9 10">
    <name type="scientific">Mycena pura</name>
    <dbReference type="NCBI Taxonomy" id="153505"/>
    <lineage>
        <taxon>Eukaryota</taxon>
        <taxon>Fungi</taxon>
        <taxon>Dikarya</taxon>
        <taxon>Basidiomycota</taxon>
        <taxon>Agaricomycotina</taxon>
        <taxon>Agaricomycetes</taxon>
        <taxon>Agaricomycetidae</taxon>
        <taxon>Agaricales</taxon>
        <taxon>Marasmiineae</taxon>
        <taxon>Mycenaceae</taxon>
        <taxon>Mycena</taxon>
    </lineage>
</organism>
<feature type="compositionally biased region" description="Acidic residues" evidence="7">
    <location>
        <begin position="662"/>
        <end position="678"/>
    </location>
</feature>
<evidence type="ECO:0000256" key="5">
    <source>
        <dbReference type="ARBA" id="ARBA00023136"/>
    </source>
</evidence>
<keyword evidence="3 6" id="KW-0813">Transport</keyword>
<dbReference type="SUPFAM" id="SSF48371">
    <property type="entry name" value="ARM repeat"/>
    <property type="match status" value="1"/>
</dbReference>
<dbReference type="PIRSF" id="PIRSF002291">
    <property type="entry name" value="AP_complex_beta"/>
    <property type="match status" value="1"/>
</dbReference>
<comment type="similarity">
    <text evidence="2 6">Belongs to the adaptor complexes large subunit family.</text>
</comment>
<dbReference type="GO" id="GO:0016192">
    <property type="term" value="P:vesicle-mediated transport"/>
    <property type="evidence" value="ECO:0007669"/>
    <property type="project" value="InterPro"/>
</dbReference>
<keyword evidence="5 6" id="KW-0472">Membrane</keyword>
<dbReference type="GO" id="GO:0006886">
    <property type="term" value="P:intracellular protein transport"/>
    <property type="evidence" value="ECO:0007669"/>
    <property type="project" value="InterPro"/>
</dbReference>
<evidence type="ECO:0000313" key="9">
    <source>
        <dbReference type="EMBL" id="KAJ7219227.1"/>
    </source>
</evidence>
<name>A0AAD6VPK5_9AGAR</name>
<comment type="caution">
    <text evidence="9">The sequence shown here is derived from an EMBL/GenBank/DDBJ whole genome shotgun (WGS) entry which is preliminary data.</text>
</comment>
<dbReference type="AlphaFoldDB" id="A0AAD6VPK5"/>
<evidence type="ECO:0000256" key="2">
    <source>
        <dbReference type="ARBA" id="ARBA00006613"/>
    </source>
</evidence>
<evidence type="ECO:0000256" key="1">
    <source>
        <dbReference type="ARBA" id="ARBA00004308"/>
    </source>
</evidence>
<evidence type="ECO:0000256" key="3">
    <source>
        <dbReference type="ARBA" id="ARBA00022448"/>
    </source>
</evidence>
<dbReference type="GO" id="GO:0012505">
    <property type="term" value="C:endomembrane system"/>
    <property type="evidence" value="ECO:0007669"/>
    <property type="project" value="UniProtKB-SubCell"/>
</dbReference>
<feature type="domain" description="Clathrin/coatomer adaptor adaptin-like N-terminal" evidence="8">
    <location>
        <begin position="25"/>
        <end position="539"/>
    </location>
</feature>
<dbReference type="GO" id="GO:0030117">
    <property type="term" value="C:membrane coat"/>
    <property type="evidence" value="ECO:0007669"/>
    <property type="project" value="InterPro"/>
</dbReference>
<feature type="region of interest" description="Disordered" evidence="7">
    <location>
        <begin position="621"/>
        <end position="720"/>
    </location>
</feature>
<protein>
    <recommendedName>
        <fullName evidence="6">AP complex subunit beta</fullName>
    </recommendedName>
</protein>
<evidence type="ECO:0000256" key="6">
    <source>
        <dbReference type="PIRNR" id="PIRNR002291"/>
    </source>
</evidence>
<dbReference type="Pfam" id="PF01602">
    <property type="entry name" value="Adaptin_N"/>
    <property type="match status" value="1"/>
</dbReference>
<comment type="subcellular location">
    <subcellularLocation>
        <location evidence="1">Endomembrane system</location>
    </subcellularLocation>
</comment>